<dbReference type="SUPFAM" id="SSF103481">
    <property type="entry name" value="Multidrug resistance efflux transporter EmrE"/>
    <property type="match status" value="1"/>
</dbReference>
<dbReference type="InterPro" id="IPR000620">
    <property type="entry name" value="EamA_dom"/>
</dbReference>
<feature type="transmembrane region" description="Helical" evidence="5">
    <location>
        <begin position="203"/>
        <end position="226"/>
    </location>
</feature>
<proteinExistence type="predicted"/>
<dbReference type="AlphaFoldDB" id="A0A443REF5"/>
<dbReference type="EMBL" id="NCKU01000933">
    <property type="protein sequence ID" value="RWS13633.1"/>
    <property type="molecule type" value="Genomic_DNA"/>
</dbReference>
<protein>
    <submittedName>
        <fullName evidence="7">Solute carrier family 35 member G1-like protein</fullName>
    </submittedName>
</protein>
<feature type="transmembrane region" description="Helical" evidence="5">
    <location>
        <begin position="56"/>
        <end position="74"/>
    </location>
</feature>
<feature type="transmembrane region" description="Helical" evidence="5">
    <location>
        <begin position="115"/>
        <end position="133"/>
    </location>
</feature>
<feature type="transmembrane region" description="Helical" evidence="5">
    <location>
        <begin position="86"/>
        <end position="109"/>
    </location>
</feature>
<name>A0A443REF5_9ACAR</name>
<evidence type="ECO:0000256" key="4">
    <source>
        <dbReference type="ARBA" id="ARBA00023136"/>
    </source>
</evidence>
<dbReference type="PANTHER" id="PTHR22911">
    <property type="entry name" value="ACYL-MALONYL CONDENSING ENZYME-RELATED"/>
    <property type="match status" value="1"/>
</dbReference>
<dbReference type="Proteomes" id="UP000285301">
    <property type="component" value="Unassembled WGS sequence"/>
</dbReference>
<dbReference type="OrthoDB" id="306876at2759"/>
<evidence type="ECO:0000256" key="5">
    <source>
        <dbReference type="SAM" id="Phobius"/>
    </source>
</evidence>
<comment type="subcellular location">
    <subcellularLocation>
        <location evidence="1">Membrane</location>
        <topology evidence="1">Multi-pass membrane protein</topology>
    </subcellularLocation>
</comment>
<feature type="domain" description="EamA" evidence="6">
    <location>
        <begin position="25"/>
        <end position="155"/>
    </location>
</feature>
<evidence type="ECO:0000256" key="1">
    <source>
        <dbReference type="ARBA" id="ARBA00004141"/>
    </source>
</evidence>
<gene>
    <name evidence="7" type="ORF">B4U79_05214</name>
</gene>
<dbReference type="PANTHER" id="PTHR22911:SF6">
    <property type="entry name" value="SOLUTE CARRIER FAMILY 35 MEMBER G1"/>
    <property type="match status" value="1"/>
</dbReference>
<sequence length="306" mass="33743">MQDKKKCEEVNKRSFYEKLAKIPAIGIIFALFNSFLAPTCALIVKLVVEIHPIEHNIFRSLFQLIVYTLVILYYKYPIFGEKEERWFLLARCICGFLGSTFGFMSLRYLPLGDSAAIGLSTPIVVTIFARIFLKEPIGMAQVFALLATVVGGFLICRPTFIFGANGNSDFDETRRLTGTLLSFLAVISTAFVFITLRKLRKTSAAVVVFWLSLFYVLTGTTILTLIGSLKLPASIQSYILLFLLGLSGSLAQLCLTLATKLEKAGPISLANTAKKTVRNVGGSGVLPIMLRLRRPDPGAARGRDNI</sequence>
<dbReference type="GO" id="GO:0016020">
    <property type="term" value="C:membrane"/>
    <property type="evidence" value="ECO:0007669"/>
    <property type="project" value="UniProtKB-SubCell"/>
</dbReference>
<accession>A0A443REF5</accession>
<evidence type="ECO:0000259" key="6">
    <source>
        <dbReference type="Pfam" id="PF00892"/>
    </source>
</evidence>
<dbReference type="Pfam" id="PF00892">
    <property type="entry name" value="EamA"/>
    <property type="match status" value="1"/>
</dbReference>
<keyword evidence="2 5" id="KW-0812">Transmembrane</keyword>
<feature type="transmembrane region" description="Helical" evidence="5">
    <location>
        <begin position="21"/>
        <end position="44"/>
    </location>
</feature>
<feature type="transmembrane region" description="Helical" evidence="5">
    <location>
        <begin position="142"/>
        <end position="164"/>
    </location>
</feature>
<evidence type="ECO:0000313" key="8">
    <source>
        <dbReference type="Proteomes" id="UP000285301"/>
    </source>
</evidence>
<keyword evidence="8" id="KW-1185">Reference proteome</keyword>
<evidence type="ECO:0000313" key="7">
    <source>
        <dbReference type="EMBL" id="RWS13633.1"/>
    </source>
</evidence>
<evidence type="ECO:0000256" key="2">
    <source>
        <dbReference type="ARBA" id="ARBA00022692"/>
    </source>
</evidence>
<reference evidence="7 8" key="1">
    <citation type="journal article" date="2018" name="Gigascience">
        <title>Genomes of trombidid mites reveal novel predicted allergens and laterally-transferred genes associated with secondary metabolism.</title>
        <authorList>
            <person name="Dong X."/>
            <person name="Chaisiri K."/>
            <person name="Xia D."/>
            <person name="Armstrong S.D."/>
            <person name="Fang Y."/>
            <person name="Donnelly M.J."/>
            <person name="Kadowaki T."/>
            <person name="McGarry J.W."/>
            <person name="Darby A.C."/>
            <person name="Makepeace B.L."/>
        </authorList>
    </citation>
    <scope>NUCLEOTIDE SEQUENCE [LARGE SCALE GENOMIC DNA]</scope>
    <source>
        <strain evidence="7">UoL-WK</strain>
    </source>
</reference>
<keyword evidence="3 5" id="KW-1133">Transmembrane helix</keyword>
<evidence type="ECO:0000256" key="3">
    <source>
        <dbReference type="ARBA" id="ARBA00022989"/>
    </source>
</evidence>
<organism evidence="7 8">
    <name type="scientific">Dinothrombium tinctorium</name>
    <dbReference type="NCBI Taxonomy" id="1965070"/>
    <lineage>
        <taxon>Eukaryota</taxon>
        <taxon>Metazoa</taxon>
        <taxon>Ecdysozoa</taxon>
        <taxon>Arthropoda</taxon>
        <taxon>Chelicerata</taxon>
        <taxon>Arachnida</taxon>
        <taxon>Acari</taxon>
        <taxon>Acariformes</taxon>
        <taxon>Trombidiformes</taxon>
        <taxon>Prostigmata</taxon>
        <taxon>Anystina</taxon>
        <taxon>Parasitengona</taxon>
        <taxon>Trombidioidea</taxon>
        <taxon>Trombidiidae</taxon>
        <taxon>Dinothrombium</taxon>
    </lineage>
</organism>
<comment type="caution">
    <text evidence="7">The sequence shown here is derived from an EMBL/GenBank/DDBJ whole genome shotgun (WGS) entry which is preliminary data.</text>
</comment>
<keyword evidence="4 5" id="KW-0472">Membrane</keyword>
<feature type="transmembrane region" description="Helical" evidence="5">
    <location>
        <begin position="238"/>
        <end position="258"/>
    </location>
</feature>
<dbReference type="InterPro" id="IPR037185">
    <property type="entry name" value="EmrE-like"/>
</dbReference>
<feature type="transmembrane region" description="Helical" evidence="5">
    <location>
        <begin position="176"/>
        <end position="196"/>
    </location>
</feature>